<dbReference type="InterPro" id="IPR005841">
    <property type="entry name" value="Alpha-D-phosphohexomutase_SF"/>
</dbReference>
<dbReference type="GO" id="GO:0005975">
    <property type="term" value="P:carbohydrate metabolic process"/>
    <property type="evidence" value="ECO:0007669"/>
    <property type="project" value="InterPro"/>
</dbReference>
<dbReference type="Pfam" id="PF02879">
    <property type="entry name" value="PGM_PMM_II"/>
    <property type="match status" value="1"/>
</dbReference>
<name>A0A238JLM1_9RHOB</name>
<dbReference type="InterPro" id="IPR005845">
    <property type="entry name" value="A-D-PHexomutase_a/b/a-II"/>
</dbReference>
<keyword evidence="13" id="KW-1185">Reference proteome</keyword>
<dbReference type="Pfam" id="PF02880">
    <property type="entry name" value="PGM_PMM_III"/>
    <property type="match status" value="1"/>
</dbReference>
<dbReference type="Pfam" id="PF02878">
    <property type="entry name" value="PGM_PMM_I"/>
    <property type="match status" value="1"/>
</dbReference>
<dbReference type="InterPro" id="IPR005846">
    <property type="entry name" value="A-D-PHexomutase_a/b/a-III"/>
</dbReference>
<dbReference type="PANTHER" id="PTHR43771:SF1">
    <property type="entry name" value="PHOSPHOMANNOMUTASE"/>
    <property type="match status" value="1"/>
</dbReference>
<feature type="domain" description="Alpha-D-phosphohexomutase alpha/beta/alpha" evidence="10">
    <location>
        <begin position="161"/>
        <end position="265"/>
    </location>
</feature>
<dbReference type="InterPro" id="IPR005843">
    <property type="entry name" value="A-D-PHexomutase_C"/>
</dbReference>
<protein>
    <submittedName>
        <fullName evidence="12">Phosphomannomutase/phosphoglucomutase</fullName>
        <ecNumber evidence="12">5.4.2.2</ecNumber>
    </submittedName>
</protein>
<organism evidence="12 13">
    <name type="scientific">Actibacterium lipolyticum</name>
    <dbReference type="NCBI Taxonomy" id="1524263"/>
    <lineage>
        <taxon>Bacteria</taxon>
        <taxon>Pseudomonadati</taxon>
        <taxon>Pseudomonadota</taxon>
        <taxon>Alphaproteobacteria</taxon>
        <taxon>Rhodobacterales</taxon>
        <taxon>Roseobacteraceae</taxon>
        <taxon>Actibacterium</taxon>
    </lineage>
</organism>
<dbReference type="PRINTS" id="PR00509">
    <property type="entry name" value="PGMPMM"/>
</dbReference>
<dbReference type="SUPFAM" id="SSF53738">
    <property type="entry name" value="Phosphoglucomutase, first 3 domains"/>
    <property type="match status" value="3"/>
</dbReference>
<dbReference type="InterPro" id="IPR016066">
    <property type="entry name" value="A-D-PHexomutase_CS"/>
</dbReference>
<feature type="domain" description="Alpha-D-phosphohexomutase alpha/beta/alpha" evidence="9">
    <location>
        <begin position="17"/>
        <end position="140"/>
    </location>
</feature>
<evidence type="ECO:0000313" key="12">
    <source>
        <dbReference type="EMBL" id="SMX31094.1"/>
    </source>
</evidence>
<reference evidence="13" key="1">
    <citation type="submission" date="2017-05" db="EMBL/GenBank/DDBJ databases">
        <authorList>
            <person name="Rodrigo-Torres L."/>
            <person name="Arahal R. D."/>
            <person name="Lucena T."/>
        </authorList>
    </citation>
    <scope>NUCLEOTIDE SEQUENCE [LARGE SCALE GENOMIC DNA]</scope>
    <source>
        <strain evidence="13">CECT 8621</strain>
    </source>
</reference>
<dbReference type="EMBL" id="FXYE01000001">
    <property type="protein sequence ID" value="SMX31094.1"/>
    <property type="molecule type" value="Genomic_DNA"/>
</dbReference>
<dbReference type="InterPro" id="IPR016055">
    <property type="entry name" value="A-D-PHexomutase_a/b/a-I/II/III"/>
</dbReference>
<feature type="domain" description="Alpha-D-phosphohexomutase C-terminal" evidence="8">
    <location>
        <begin position="387"/>
        <end position="451"/>
    </location>
</feature>
<evidence type="ECO:0000313" key="13">
    <source>
        <dbReference type="Proteomes" id="UP000202922"/>
    </source>
</evidence>
<dbReference type="Pfam" id="PF00408">
    <property type="entry name" value="PGM_PMM_IV"/>
    <property type="match status" value="1"/>
</dbReference>
<dbReference type="InterPro" id="IPR005844">
    <property type="entry name" value="A-D-PHexomutase_a/b/a-I"/>
</dbReference>
<dbReference type="Gene3D" id="3.30.310.50">
    <property type="entry name" value="Alpha-D-phosphohexomutase, C-terminal domain"/>
    <property type="match status" value="1"/>
</dbReference>
<dbReference type="InterPro" id="IPR036900">
    <property type="entry name" value="A-D-PHexomutase_C_sf"/>
</dbReference>
<dbReference type="GO" id="GO:0000287">
    <property type="term" value="F:magnesium ion binding"/>
    <property type="evidence" value="ECO:0007669"/>
    <property type="project" value="InterPro"/>
</dbReference>
<dbReference type="Gene3D" id="3.40.120.10">
    <property type="entry name" value="Alpha-D-Glucose-1,6-Bisphosphate, subunit A, domain 3"/>
    <property type="match status" value="3"/>
</dbReference>
<keyword evidence="6 12" id="KW-0413">Isomerase</keyword>
<evidence type="ECO:0000256" key="5">
    <source>
        <dbReference type="ARBA" id="ARBA00022842"/>
    </source>
</evidence>
<accession>A0A238JLM1</accession>
<evidence type="ECO:0000256" key="4">
    <source>
        <dbReference type="ARBA" id="ARBA00022723"/>
    </source>
</evidence>
<dbReference type="PANTHER" id="PTHR43771">
    <property type="entry name" value="PHOSPHOMANNOMUTASE"/>
    <property type="match status" value="1"/>
</dbReference>
<evidence type="ECO:0000256" key="6">
    <source>
        <dbReference type="ARBA" id="ARBA00023235"/>
    </source>
</evidence>
<dbReference type="Proteomes" id="UP000202922">
    <property type="component" value="Unassembled WGS sequence"/>
</dbReference>
<dbReference type="GO" id="GO:0004614">
    <property type="term" value="F:phosphoglucomutase activity"/>
    <property type="evidence" value="ECO:0007669"/>
    <property type="project" value="UniProtKB-EC"/>
</dbReference>
<keyword evidence="4 7" id="KW-0479">Metal-binding</keyword>
<feature type="domain" description="Alpha-D-phosphohexomutase alpha/beta/alpha" evidence="11">
    <location>
        <begin position="269"/>
        <end position="379"/>
    </location>
</feature>
<evidence type="ECO:0000259" key="8">
    <source>
        <dbReference type="Pfam" id="PF00408"/>
    </source>
</evidence>
<comment type="similarity">
    <text evidence="2 7">Belongs to the phosphohexose mutase family.</text>
</comment>
<evidence type="ECO:0000259" key="10">
    <source>
        <dbReference type="Pfam" id="PF02879"/>
    </source>
</evidence>
<dbReference type="CDD" id="cd03089">
    <property type="entry name" value="PMM_PGM"/>
    <property type="match status" value="1"/>
</dbReference>
<evidence type="ECO:0000259" key="9">
    <source>
        <dbReference type="Pfam" id="PF02878"/>
    </source>
</evidence>
<dbReference type="AlphaFoldDB" id="A0A238JLM1"/>
<gene>
    <name evidence="12" type="primary">algC_1</name>
    <name evidence="12" type="ORF">COL8621_00274</name>
</gene>
<dbReference type="PROSITE" id="PS00710">
    <property type="entry name" value="PGM_PMM"/>
    <property type="match status" value="1"/>
</dbReference>
<evidence type="ECO:0000256" key="3">
    <source>
        <dbReference type="ARBA" id="ARBA00022553"/>
    </source>
</evidence>
<dbReference type="EC" id="5.4.2.2" evidence="12"/>
<sequence>MTMFKKIAVTATSPACFKAYDVRGRIGVDIDEEIAYRIGASFAEVLGAKRVVVGHDCRESSPAFHAAVARGLLEQGVDVFDIGQAGTEEVYFATTHLNADGGIEITASHNPIDYNGMKFVGRGSRPLTADEFKQIGEASRNDMREPAPERGTYKQVDARPAYAGHLVDMVDPANLPRLKIVANAGNGVAGPALDAILERLTEEGAVLDIVRVNHTADGSFPNGIPNPLLPENRPATGDIVRREGADLGIAWDGDFDRCFFFDHTGAFVDGEYLVGLLANAFLAVSPGESIVHDPRVVWNTIDQVTRNGGTPVVARTGHAHIKQAMRDSGAIYGGEMSAHHYFRDFMCCDSGMIPWLKLLELMGRSGQSLADMVASMIARFPSSGEQNFRITDPQGAIAKIRAKYEDCASKTETLDGLSMSFPDWRFNLRSSATEPVVRLNVEVRGDAQLLKAKTDQISKMLLDFG</sequence>
<evidence type="ECO:0000259" key="11">
    <source>
        <dbReference type="Pfam" id="PF02880"/>
    </source>
</evidence>
<evidence type="ECO:0000256" key="1">
    <source>
        <dbReference type="ARBA" id="ARBA00001946"/>
    </source>
</evidence>
<comment type="cofactor">
    <cofactor evidence="1">
        <name>Mg(2+)</name>
        <dbReference type="ChEBI" id="CHEBI:18420"/>
    </cofactor>
</comment>
<keyword evidence="3" id="KW-0597">Phosphoprotein</keyword>
<proteinExistence type="inferred from homology"/>
<dbReference type="SUPFAM" id="SSF55957">
    <property type="entry name" value="Phosphoglucomutase, C-terminal domain"/>
    <property type="match status" value="1"/>
</dbReference>
<keyword evidence="5 7" id="KW-0460">Magnesium</keyword>
<evidence type="ECO:0000256" key="2">
    <source>
        <dbReference type="ARBA" id="ARBA00010231"/>
    </source>
</evidence>
<evidence type="ECO:0000256" key="7">
    <source>
        <dbReference type="RuleBase" id="RU004326"/>
    </source>
</evidence>